<dbReference type="SUPFAM" id="SSF46565">
    <property type="entry name" value="Chaperone J-domain"/>
    <property type="match status" value="1"/>
</dbReference>
<dbReference type="InterPro" id="IPR051100">
    <property type="entry name" value="DnaJ_subfamily_B/C"/>
</dbReference>
<dbReference type="GO" id="GO:0030544">
    <property type="term" value="F:Hsp70 protein binding"/>
    <property type="evidence" value="ECO:0007669"/>
    <property type="project" value="TreeGrafter"/>
</dbReference>
<organism evidence="4 5">
    <name type="scientific">Trypanosoma cruzi</name>
    <dbReference type="NCBI Taxonomy" id="5693"/>
    <lineage>
        <taxon>Eukaryota</taxon>
        <taxon>Discoba</taxon>
        <taxon>Euglenozoa</taxon>
        <taxon>Kinetoplastea</taxon>
        <taxon>Metakinetoplastina</taxon>
        <taxon>Trypanosomatida</taxon>
        <taxon>Trypanosomatidae</taxon>
        <taxon>Trypanosoma</taxon>
        <taxon>Schizotrypanum</taxon>
    </lineage>
</organism>
<feature type="domain" description="J" evidence="2">
    <location>
        <begin position="15"/>
        <end position="80"/>
    </location>
</feature>
<dbReference type="VEuPathDB" id="TriTrypDB:TCDM_03405"/>
<dbReference type="PRINTS" id="PR00625">
    <property type="entry name" value="JDOMAIN"/>
</dbReference>
<feature type="transmembrane region" description="Helical" evidence="1">
    <location>
        <begin position="160"/>
        <end position="181"/>
    </location>
</feature>
<dbReference type="CDD" id="cd06257">
    <property type="entry name" value="DnaJ"/>
    <property type="match status" value="1"/>
</dbReference>
<protein>
    <submittedName>
        <fullName evidence="4">Putative chaperone DNAJ protein</fullName>
    </submittedName>
</protein>
<evidence type="ECO:0000313" key="3">
    <source>
        <dbReference type="EMBL" id="KAF5225468.1"/>
    </source>
</evidence>
<dbReference type="VEuPathDB" id="TriTrypDB:TCSYLVIO_001346"/>
<dbReference type="GO" id="GO:0071218">
    <property type="term" value="P:cellular response to misfolded protein"/>
    <property type="evidence" value="ECO:0007669"/>
    <property type="project" value="TreeGrafter"/>
</dbReference>
<name>A0A2V2VLU8_TRYCR</name>
<reference evidence="3" key="3">
    <citation type="submission" date="2020-04" db="EMBL/GenBank/DDBJ databases">
        <authorList>
            <person name="Diaz Viraque F."/>
        </authorList>
    </citation>
    <scope>NUCLEOTIDE SEQUENCE</scope>
    <source>
        <strain evidence="3">Berenice</strain>
    </source>
</reference>
<dbReference type="VEuPathDB" id="TriTrypDB:ECC02_001231"/>
<dbReference type="VEuPathDB" id="TriTrypDB:BCY84_13912"/>
<dbReference type="VEuPathDB" id="TriTrypDB:TcBrA4_0063480"/>
<dbReference type="EMBL" id="PRFC01000268">
    <property type="protein sequence ID" value="PWU95313.1"/>
    <property type="molecule type" value="Genomic_DNA"/>
</dbReference>
<evidence type="ECO:0000313" key="5">
    <source>
        <dbReference type="Proteomes" id="UP000246078"/>
    </source>
</evidence>
<dbReference type="PANTHER" id="PTHR43908">
    <property type="entry name" value="AT29763P-RELATED"/>
    <property type="match status" value="1"/>
</dbReference>
<dbReference type="OrthoDB" id="10250354at2759"/>
<dbReference type="SMR" id="A0A2V2VLU8"/>
<evidence type="ECO:0000313" key="6">
    <source>
        <dbReference type="Proteomes" id="UP000583944"/>
    </source>
</evidence>
<reference evidence="3 6" key="2">
    <citation type="journal article" date="2019" name="Genome Biol. Evol.">
        <title>Nanopore Sequencing Significantly Improves Genome Assembly of the Protozoan Parasite Trypanosoma cruzi.</title>
        <authorList>
            <person name="Diaz-Viraque F."/>
            <person name="Pita S."/>
            <person name="Greif G."/>
            <person name="de Souza R.C.M."/>
            <person name="Iraola G."/>
            <person name="Robello C."/>
        </authorList>
    </citation>
    <scope>NUCLEOTIDE SEQUENCE [LARGE SCALE GENOMIC DNA]</scope>
    <source>
        <strain evidence="3 6">Berenice</strain>
    </source>
</reference>
<dbReference type="VEuPathDB" id="TriTrypDB:Tc_MARK_4558"/>
<sequence>MESSRIDWIIANERNYYGILGIPRDADERDVRRSYLTLALQLHPDKNINNKRAGEAFRAVGKAYAVLKDKRMRMIYDEGGVDRVYGLDAEDLSIKNLMAALSKLVAAKVLCIVARRAHAVEILRQRHGWVDAFTSWGPADDFACLQKSPREAARRIVRKVFISVFMFFLCVSVGHTFLQFIRRTPNEGSSEGPYRRLSRYNSNDTGATFTIRVLRGGNMTDTVIWRPSSISENDARALVLQWIHEMCPTEKLLSWASRERYNRTATLRVGRKLRAAPSPNRASRRKWAPKGWKVKFQEFFPVNSAEDLYVPLPLCEGAG</sequence>
<dbReference type="GO" id="GO:0005789">
    <property type="term" value="C:endoplasmic reticulum membrane"/>
    <property type="evidence" value="ECO:0007669"/>
    <property type="project" value="TreeGrafter"/>
</dbReference>
<evidence type="ECO:0000313" key="4">
    <source>
        <dbReference type="EMBL" id="PWU95313.1"/>
    </source>
</evidence>
<dbReference type="Proteomes" id="UP000246078">
    <property type="component" value="Unassembled WGS sequence"/>
</dbReference>
<dbReference type="VEuPathDB" id="TriTrypDB:TcCLB.510759.134"/>
<keyword evidence="1" id="KW-1133">Transmembrane helix</keyword>
<dbReference type="Proteomes" id="UP000583944">
    <property type="component" value="Unassembled WGS sequence"/>
</dbReference>
<keyword evidence="1" id="KW-0472">Membrane</keyword>
<dbReference type="InterPro" id="IPR036869">
    <property type="entry name" value="J_dom_sf"/>
</dbReference>
<proteinExistence type="predicted"/>
<dbReference type="Gene3D" id="1.10.287.110">
    <property type="entry name" value="DnaJ domain"/>
    <property type="match status" value="1"/>
</dbReference>
<dbReference type="InterPro" id="IPR018253">
    <property type="entry name" value="DnaJ_domain_CS"/>
</dbReference>
<dbReference type="EMBL" id="JABDHM010000006">
    <property type="protein sequence ID" value="KAF5225468.1"/>
    <property type="molecule type" value="Genomic_DNA"/>
</dbReference>
<dbReference type="Pfam" id="PF00226">
    <property type="entry name" value="DnaJ"/>
    <property type="match status" value="1"/>
</dbReference>
<dbReference type="VEuPathDB" id="TriTrypDB:TcYC6_0067960"/>
<dbReference type="VEuPathDB" id="TriTrypDB:C4B63_2g28"/>
<reference evidence="4 5" key="1">
    <citation type="journal article" date="2018" name="Microb. Genom.">
        <title>Expanding an expanded genome: long-read sequencing of Trypanosoma cruzi.</title>
        <authorList>
            <person name="Berna L."/>
            <person name="Rodriguez M."/>
            <person name="Chiribao M.L."/>
            <person name="Parodi-Talice A."/>
            <person name="Pita S."/>
            <person name="Rijo G."/>
            <person name="Alvarez-Valin F."/>
            <person name="Robello C."/>
        </authorList>
    </citation>
    <scope>NUCLEOTIDE SEQUENCE [LARGE SCALE GENOMIC DNA]</scope>
    <source>
        <strain evidence="4 5">TCC</strain>
    </source>
</reference>
<dbReference type="PROSITE" id="PS00636">
    <property type="entry name" value="DNAJ_1"/>
    <property type="match status" value="1"/>
</dbReference>
<dbReference type="VEuPathDB" id="TriTrypDB:TcCL_ESM00188"/>
<accession>A0A2V2VLU8</accession>
<dbReference type="SMART" id="SM00271">
    <property type="entry name" value="DnaJ"/>
    <property type="match status" value="1"/>
</dbReference>
<keyword evidence="1" id="KW-0812">Transmembrane</keyword>
<gene>
    <name evidence="4" type="ORF">C3747_268g5</name>
    <name evidence="3" type="ORF">ECC02_001231</name>
</gene>
<evidence type="ECO:0000256" key="1">
    <source>
        <dbReference type="SAM" id="Phobius"/>
    </source>
</evidence>
<dbReference type="PANTHER" id="PTHR43908:SF3">
    <property type="entry name" value="AT29763P-RELATED"/>
    <property type="match status" value="1"/>
</dbReference>
<comment type="caution">
    <text evidence="4">The sequence shown here is derived from an EMBL/GenBank/DDBJ whole genome shotgun (WGS) entry which is preliminary data.</text>
</comment>
<dbReference type="VEuPathDB" id="TriTrypDB:TcG_02078"/>
<dbReference type="PROSITE" id="PS50076">
    <property type="entry name" value="DNAJ_2"/>
    <property type="match status" value="1"/>
</dbReference>
<dbReference type="AlphaFoldDB" id="A0A2V2VLU8"/>
<dbReference type="InterPro" id="IPR001623">
    <property type="entry name" value="DnaJ_domain"/>
</dbReference>
<dbReference type="VEuPathDB" id="TriTrypDB:TcCLB.506999.70"/>
<dbReference type="VEuPathDB" id="TriTrypDB:C3747_268g5"/>
<evidence type="ECO:0000259" key="2">
    <source>
        <dbReference type="PROSITE" id="PS50076"/>
    </source>
</evidence>